<dbReference type="Proteomes" id="UP000606172">
    <property type="component" value="Unassembled WGS sequence"/>
</dbReference>
<name>A0A919V667_9ACTN</name>
<accession>A0A919V667</accession>
<gene>
    <name evidence="2" type="ORF">Ssi02_08630</name>
</gene>
<dbReference type="EMBL" id="BOOW01000006">
    <property type="protein sequence ID" value="GII90632.1"/>
    <property type="molecule type" value="Genomic_DNA"/>
</dbReference>
<dbReference type="AlphaFoldDB" id="A0A919V667"/>
<feature type="region of interest" description="Disordered" evidence="1">
    <location>
        <begin position="1"/>
        <end position="71"/>
    </location>
</feature>
<reference evidence="2" key="1">
    <citation type="submission" date="2021-01" db="EMBL/GenBank/DDBJ databases">
        <title>Whole genome shotgun sequence of Sinosporangium siamense NBRC 109515.</title>
        <authorList>
            <person name="Komaki H."/>
            <person name="Tamura T."/>
        </authorList>
    </citation>
    <scope>NUCLEOTIDE SEQUENCE</scope>
    <source>
        <strain evidence="2">NBRC 109515</strain>
    </source>
</reference>
<comment type="caution">
    <text evidence="2">The sequence shown here is derived from an EMBL/GenBank/DDBJ whole genome shotgun (WGS) entry which is preliminary data.</text>
</comment>
<evidence type="ECO:0000313" key="2">
    <source>
        <dbReference type="EMBL" id="GII90632.1"/>
    </source>
</evidence>
<protein>
    <submittedName>
        <fullName evidence="2">Uncharacterized protein</fullName>
    </submittedName>
</protein>
<sequence length="104" mass="11013">MSRDRRGSRVSPVTPPARQPAAAFTSAGRASSPPPTDRRRAAAIEYTAEGNQVGDEKDDGKCTACKGKGKVRSGNRVVWRGGKSHYPALVTCNACGGSGQKRKR</sequence>
<keyword evidence="3" id="KW-1185">Reference proteome</keyword>
<dbReference type="RefSeq" id="WP_204021159.1">
    <property type="nucleotide sequence ID" value="NZ_BOOW01000006.1"/>
</dbReference>
<proteinExistence type="predicted"/>
<organism evidence="2 3">
    <name type="scientific">Sinosporangium siamense</name>
    <dbReference type="NCBI Taxonomy" id="1367973"/>
    <lineage>
        <taxon>Bacteria</taxon>
        <taxon>Bacillati</taxon>
        <taxon>Actinomycetota</taxon>
        <taxon>Actinomycetes</taxon>
        <taxon>Streptosporangiales</taxon>
        <taxon>Streptosporangiaceae</taxon>
        <taxon>Sinosporangium</taxon>
    </lineage>
</organism>
<evidence type="ECO:0000256" key="1">
    <source>
        <dbReference type="SAM" id="MobiDB-lite"/>
    </source>
</evidence>
<evidence type="ECO:0000313" key="3">
    <source>
        <dbReference type="Proteomes" id="UP000606172"/>
    </source>
</evidence>